<dbReference type="OrthoDB" id="10069752at2759"/>
<dbReference type="EMBL" id="JACEEZ010019569">
    <property type="protein sequence ID" value="KAG0715583.1"/>
    <property type="molecule type" value="Genomic_DNA"/>
</dbReference>
<reference evidence="1" key="1">
    <citation type="submission" date="2020-07" db="EMBL/GenBank/DDBJ databases">
        <title>The High-quality genome of the commercially important snow crab, Chionoecetes opilio.</title>
        <authorList>
            <person name="Jeong J.-H."/>
            <person name="Ryu S."/>
        </authorList>
    </citation>
    <scope>NUCLEOTIDE SEQUENCE</scope>
    <source>
        <strain evidence="1">MADBK_172401_WGS</strain>
        <tissue evidence="1">Digestive gland</tissue>
    </source>
</reference>
<dbReference type="AlphaFoldDB" id="A0A8J4XVE2"/>
<name>A0A8J4XVE2_CHIOP</name>
<proteinExistence type="predicted"/>
<comment type="caution">
    <text evidence="1">The sequence shown here is derived from an EMBL/GenBank/DDBJ whole genome shotgun (WGS) entry which is preliminary data.</text>
</comment>
<evidence type="ECO:0000313" key="1">
    <source>
        <dbReference type="EMBL" id="KAG0715583.1"/>
    </source>
</evidence>
<organism evidence="1 2">
    <name type="scientific">Chionoecetes opilio</name>
    <name type="common">Atlantic snow crab</name>
    <name type="synonym">Cancer opilio</name>
    <dbReference type="NCBI Taxonomy" id="41210"/>
    <lineage>
        <taxon>Eukaryota</taxon>
        <taxon>Metazoa</taxon>
        <taxon>Ecdysozoa</taxon>
        <taxon>Arthropoda</taxon>
        <taxon>Crustacea</taxon>
        <taxon>Multicrustacea</taxon>
        <taxon>Malacostraca</taxon>
        <taxon>Eumalacostraca</taxon>
        <taxon>Eucarida</taxon>
        <taxon>Decapoda</taxon>
        <taxon>Pleocyemata</taxon>
        <taxon>Brachyura</taxon>
        <taxon>Eubrachyura</taxon>
        <taxon>Majoidea</taxon>
        <taxon>Majidae</taxon>
        <taxon>Chionoecetes</taxon>
    </lineage>
</organism>
<gene>
    <name evidence="1" type="ORF">GWK47_011631</name>
</gene>
<accession>A0A8J4XVE2</accession>
<dbReference type="PANTHER" id="PTHR46704">
    <property type="entry name" value="CXC DOMAIN-CONTAINING PROTEIN-RELATED"/>
    <property type="match status" value="1"/>
</dbReference>
<sequence length="200" mass="22686">MSSDTSVTSKPKLLDITWLCVRNSTDECQKIPEWTIFNQKVSTSIHPQSIVGYLPIIPAPAHEMDTIATVLMRCQAIVKFLGQDTVVVTFDEAVYCKAKELLWHNPEQFGNVTVRLGGFHIGMNYLKALGQHFKDSGLADILSESGVYTETTTNKIMEGKSWNRAVRAHKLLTEALWRQLWKAYQRWRVDNTTTDTVKAL</sequence>
<dbReference type="Proteomes" id="UP000770661">
    <property type="component" value="Unassembled WGS sequence"/>
</dbReference>
<keyword evidence="2" id="KW-1185">Reference proteome</keyword>
<dbReference type="PANTHER" id="PTHR46704:SF9">
    <property type="entry name" value="BHLH DOMAIN-CONTAINING PROTEIN"/>
    <property type="match status" value="1"/>
</dbReference>
<protein>
    <submittedName>
        <fullName evidence="1">Uncharacterized protein</fullName>
    </submittedName>
</protein>
<evidence type="ECO:0000313" key="2">
    <source>
        <dbReference type="Proteomes" id="UP000770661"/>
    </source>
</evidence>